<dbReference type="GO" id="GO:0031629">
    <property type="term" value="P:synaptic vesicle fusion to presynaptic active zone membrane"/>
    <property type="evidence" value="ECO:0000318"/>
    <property type="project" value="GO_Central"/>
</dbReference>
<dbReference type="Pfam" id="PF02893">
    <property type="entry name" value="GRAM"/>
    <property type="match status" value="1"/>
</dbReference>
<protein>
    <recommendedName>
        <fullName evidence="4">Synaptosomal-associated protein 47</fullName>
    </recommendedName>
    <alternativeName>
        <fullName evidence="5">Synaptosomal-associated 47 kDa protein</fullName>
    </alternativeName>
</protein>
<dbReference type="InterPro" id="IPR000727">
    <property type="entry name" value="T_SNARE_dom"/>
</dbReference>
<dbReference type="Gene3D" id="1.20.5.110">
    <property type="match status" value="1"/>
</dbReference>
<dbReference type="GO" id="GO:0098793">
    <property type="term" value="C:presynapse"/>
    <property type="evidence" value="ECO:0007669"/>
    <property type="project" value="GOC"/>
</dbReference>
<sequence>MAKVREWKASYYVETKRVWVYGSLFINPRFICFTEESEASNRINFKVYFGEFLEIKKETTTVFYSALTVRTKDKKHWFSSLQSRTNTFNVLEHFWKEALFSTSSESPSNPSVSPGGQELLNLLNDSATVLSTSARAIERQGKQIDHACQTMNKLHNDLGVAETLIHSLGAWVNQWNLETPNIYINVPETTDDIAKTEFPIIYANGRKSKKEPGAAVLSNHKLEIFNAERQAIFEFELKRVNEIVIHTPWEMTINRASIGQPDCHVIIMSARLVQLLSRLEVAIGSKMIFEDPPEGVSKALNRHRSDDELTNSLQVDGEYKISSKGLKTVSDREAAEMTQILQDMKSMALGIQNEQTRQLGQLDCLSDSLDKANERVRKDAKNIIKLL</sequence>
<dbReference type="GO" id="GO:0005886">
    <property type="term" value="C:plasma membrane"/>
    <property type="evidence" value="ECO:0000318"/>
    <property type="project" value="GO_Central"/>
</dbReference>
<dbReference type="AlphaFoldDB" id="A7RGF3"/>
<dbReference type="GO" id="GO:0019905">
    <property type="term" value="F:syntaxin binding"/>
    <property type="evidence" value="ECO:0000318"/>
    <property type="project" value="GO_Central"/>
</dbReference>
<dbReference type="Gene3D" id="2.30.29.30">
    <property type="entry name" value="Pleckstrin-homology domain (PH domain)/Phosphotyrosine-binding domain (PTB)"/>
    <property type="match status" value="1"/>
</dbReference>
<evidence type="ECO:0000256" key="3">
    <source>
        <dbReference type="ARBA" id="ARBA00024354"/>
    </source>
</evidence>
<dbReference type="PROSITE" id="PS50192">
    <property type="entry name" value="T_SNARE"/>
    <property type="match status" value="1"/>
</dbReference>
<dbReference type="EMBL" id="DS469509">
    <property type="protein sequence ID" value="EDO49418.1"/>
    <property type="molecule type" value="Genomic_DNA"/>
</dbReference>
<keyword evidence="8" id="KW-1185">Reference proteome</keyword>
<dbReference type="InParanoid" id="A7RGF3"/>
<dbReference type="GO" id="GO:0016082">
    <property type="term" value="P:synaptic vesicle priming"/>
    <property type="evidence" value="ECO:0000318"/>
    <property type="project" value="GO_Central"/>
</dbReference>
<dbReference type="GO" id="GO:0005484">
    <property type="term" value="F:SNAP receptor activity"/>
    <property type="evidence" value="ECO:0000318"/>
    <property type="project" value="GO_Central"/>
</dbReference>
<evidence type="ECO:0000256" key="1">
    <source>
        <dbReference type="ARBA" id="ARBA00022737"/>
    </source>
</evidence>
<evidence type="ECO:0000256" key="2">
    <source>
        <dbReference type="ARBA" id="ARBA00023054"/>
    </source>
</evidence>
<evidence type="ECO:0000259" key="6">
    <source>
        <dbReference type="PROSITE" id="PS50192"/>
    </source>
</evidence>
<evidence type="ECO:0000256" key="4">
    <source>
        <dbReference type="ARBA" id="ARBA00024443"/>
    </source>
</evidence>
<keyword evidence="1" id="KW-0677">Repeat</keyword>
<dbReference type="InterPro" id="IPR011993">
    <property type="entry name" value="PH-like_dom_sf"/>
</dbReference>
<dbReference type="HOGENOM" id="CLU_029855_0_0_1"/>
<organism evidence="7 8">
    <name type="scientific">Nematostella vectensis</name>
    <name type="common">Starlet sea anemone</name>
    <dbReference type="NCBI Taxonomy" id="45351"/>
    <lineage>
        <taxon>Eukaryota</taxon>
        <taxon>Metazoa</taxon>
        <taxon>Cnidaria</taxon>
        <taxon>Anthozoa</taxon>
        <taxon>Hexacorallia</taxon>
        <taxon>Actiniaria</taxon>
        <taxon>Edwardsiidae</taxon>
        <taxon>Nematostella</taxon>
    </lineage>
</organism>
<reference evidence="7 8" key="1">
    <citation type="journal article" date="2007" name="Science">
        <title>Sea anemone genome reveals ancestral eumetazoan gene repertoire and genomic organization.</title>
        <authorList>
            <person name="Putnam N.H."/>
            <person name="Srivastava M."/>
            <person name="Hellsten U."/>
            <person name="Dirks B."/>
            <person name="Chapman J."/>
            <person name="Salamov A."/>
            <person name="Terry A."/>
            <person name="Shapiro H."/>
            <person name="Lindquist E."/>
            <person name="Kapitonov V.V."/>
            <person name="Jurka J."/>
            <person name="Genikhovich G."/>
            <person name="Grigoriev I.V."/>
            <person name="Lucas S.M."/>
            <person name="Steele R.E."/>
            <person name="Finnerty J.R."/>
            <person name="Technau U."/>
            <person name="Martindale M.Q."/>
            <person name="Rokhsar D.S."/>
        </authorList>
    </citation>
    <scope>NUCLEOTIDE SEQUENCE [LARGE SCALE GENOMIC DNA]</scope>
    <source>
        <strain evidence="8">CH2 X CH6</strain>
    </source>
</reference>
<dbReference type="SUPFAM" id="SSF58038">
    <property type="entry name" value="SNARE fusion complex"/>
    <property type="match status" value="1"/>
</dbReference>
<proteinExistence type="inferred from homology"/>
<dbReference type="eggNOG" id="KOG3065">
    <property type="taxonomic scope" value="Eukaryota"/>
</dbReference>
<dbReference type="InterPro" id="IPR004182">
    <property type="entry name" value="GRAM"/>
</dbReference>
<feature type="domain" description="T-SNARE coiled-coil homology" evidence="6">
    <location>
        <begin position="324"/>
        <end position="386"/>
    </location>
</feature>
<dbReference type="STRING" id="45351.A7RGF3"/>
<dbReference type="PhylomeDB" id="A7RGF3"/>
<dbReference type="Proteomes" id="UP000001593">
    <property type="component" value="Unassembled WGS sequence"/>
</dbReference>
<dbReference type="PANTHER" id="PTHR19305:SF1">
    <property type="entry name" value="SYNAPTOSOMAL-ASSOCIATED PROTEIN 47"/>
    <property type="match status" value="1"/>
</dbReference>
<comment type="similarity">
    <text evidence="3">Belongs to the SVAP1 family.</text>
</comment>
<evidence type="ECO:0000256" key="5">
    <source>
        <dbReference type="ARBA" id="ARBA00032027"/>
    </source>
</evidence>
<dbReference type="FunFam" id="2.30.29.30:FF:000269">
    <property type="entry name" value="Synaptosomal-associated protein 47"/>
    <property type="match status" value="1"/>
</dbReference>
<accession>A7RGF3</accession>
<dbReference type="PANTHER" id="PTHR19305">
    <property type="entry name" value="SYNAPTOSOMAL ASSOCIATED PROTEIN"/>
    <property type="match status" value="1"/>
</dbReference>
<dbReference type="OMA" id="DICIHTW"/>
<dbReference type="GO" id="GO:0031201">
    <property type="term" value="C:SNARE complex"/>
    <property type="evidence" value="ECO:0000318"/>
    <property type="project" value="GO_Central"/>
</dbReference>
<name>A7RGF3_NEMVE</name>
<evidence type="ECO:0000313" key="7">
    <source>
        <dbReference type="EMBL" id="EDO49418.1"/>
    </source>
</evidence>
<dbReference type="GO" id="GO:0006887">
    <property type="term" value="P:exocytosis"/>
    <property type="evidence" value="ECO:0000318"/>
    <property type="project" value="GO_Central"/>
</dbReference>
<keyword evidence="2" id="KW-0175">Coiled coil</keyword>
<gene>
    <name evidence="7" type="ORF">NEMVEDRAFT_v1g80485</name>
</gene>
<evidence type="ECO:0000313" key="8">
    <source>
        <dbReference type="Proteomes" id="UP000001593"/>
    </source>
</evidence>